<evidence type="ECO:0000256" key="2">
    <source>
        <dbReference type="SAM" id="SignalP"/>
    </source>
</evidence>
<reference evidence="3 4" key="1">
    <citation type="submission" date="2021-08" db="EMBL/GenBank/DDBJ databases">
        <title>Rheinheimera aquimaris sp. nov., isolated from seawater of the East Sea in Korea.</title>
        <authorList>
            <person name="Kim K.H."/>
            <person name="Wenting R."/>
            <person name="Kim K.R."/>
            <person name="Jeon C.O."/>
        </authorList>
    </citation>
    <scope>NUCLEOTIDE SEQUENCE [LARGE SCALE GENOMIC DNA]</scope>
    <source>
        <strain evidence="3 4">MA-13</strain>
    </source>
</reference>
<feature type="compositionally biased region" description="Gly residues" evidence="1">
    <location>
        <begin position="345"/>
        <end position="354"/>
    </location>
</feature>
<gene>
    <name evidence="3" type="ORF">I4W93_019610</name>
</gene>
<dbReference type="EMBL" id="JAERPS020000011">
    <property type="protein sequence ID" value="MBZ9613806.1"/>
    <property type="molecule type" value="Genomic_DNA"/>
</dbReference>
<name>A0ABS7XEQ5_9GAMM</name>
<keyword evidence="4" id="KW-1185">Reference proteome</keyword>
<keyword evidence="2" id="KW-0732">Signal</keyword>
<accession>A0ABS7XEQ5</accession>
<feature type="region of interest" description="Disordered" evidence="1">
    <location>
        <begin position="332"/>
        <end position="355"/>
    </location>
</feature>
<protein>
    <submittedName>
        <fullName evidence="3">Uncharacterized protein</fullName>
    </submittedName>
</protein>
<evidence type="ECO:0000256" key="1">
    <source>
        <dbReference type="SAM" id="MobiDB-lite"/>
    </source>
</evidence>
<proteinExistence type="predicted"/>
<dbReference type="RefSeq" id="WP_205313507.1">
    <property type="nucleotide sequence ID" value="NZ_JAERPS020000011.1"/>
</dbReference>
<evidence type="ECO:0000313" key="3">
    <source>
        <dbReference type="EMBL" id="MBZ9613806.1"/>
    </source>
</evidence>
<feature type="signal peptide" evidence="2">
    <location>
        <begin position="1"/>
        <end position="22"/>
    </location>
</feature>
<dbReference type="Proteomes" id="UP000663814">
    <property type="component" value="Unassembled WGS sequence"/>
</dbReference>
<evidence type="ECO:0000313" key="4">
    <source>
        <dbReference type="Proteomes" id="UP000663814"/>
    </source>
</evidence>
<sequence length="380" mass="40128">MKTTLIKLLTCTAIFTTVAANATTEQGFVCHGCNYQQAKTLALSKSAPVPQCEGGSGSGYPTLETQICFSQVKKFVVFDSIGRQAYPFEVYHANQGGSISDLNSSLTTRDRSLLPAYVDLINTGVDMHSELMNSFNELGQRLMVDFEQQQLTRAHIVSGYSYNTSQASCENDADARAIDDAFDLAAIGQLQQNAEIIQREQTDTILDSLASYFDRNSLSLSSVSFTVVKGGLSVALDVDAKPKNHIFTVLYNSANDISVIGGRGVNAPGKPKLVYEVSTRSDGGMKALVNKDSSYISNGTSLSQITSGSNVTVSACVADAIMSNLPQLQFSTASGNGLGETPPSGTGGGSGGGSPENDCTRVLFGKANGTVVLVLTVNIC</sequence>
<feature type="chain" id="PRO_5047291952" evidence="2">
    <location>
        <begin position="23"/>
        <end position="380"/>
    </location>
</feature>
<comment type="caution">
    <text evidence="3">The sequence shown here is derived from an EMBL/GenBank/DDBJ whole genome shotgun (WGS) entry which is preliminary data.</text>
</comment>
<organism evidence="3 4">
    <name type="scientific">Rheinheimera maricola</name>
    <dbReference type="NCBI Taxonomy" id="2793282"/>
    <lineage>
        <taxon>Bacteria</taxon>
        <taxon>Pseudomonadati</taxon>
        <taxon>Pseudomonadota</taxon>
        <taxon>Gammaproteobacteria</taxon>
        <taxon>Chromatiales</taxon>
        <taxon>Chromatiaceae</taxon>
        <taxon>Rheinheimera</taxon>
    </lineage>
</organism>